<organism evidence="13 14">
    <name type="scientific">Gracilariopsis chorda</name>
    <dbReference type="NCBI Taxonomy" id="448386"/>
    <lineage>
        <taxon>Eukaryota</taxon>
        <taxon>Rhodophyta</taxon>
        <taxon>Florideophyceae</taxon>
        <taxon>Rhodymeniophycidae</taxon>
        <taxon>Gracilariales</taxon>
        <taxon>Gracilariaceae</taxon>
        <taxon>Gracilariopsis</taxon>
    </lineage>
</organism>
<evidence type="ECO:0000256" key="10">
    <source>
        <dbReference type="SAM" id="MobiDB-lite"/>
    </source>
</evidence>
<keyword evidence="4" id="KW-0633">Potassium transport</keyword>
<dbReference type="InterPro" id="IPR006153">
    <property type="entry name" value="Cation/H_exchanger_TM"/>
</dbReference>
<keyword evidence="5 11" id="KW-0812">Transmembrane</keyword>
<comment type="caution">
    <text evidence="13">The sequence shown here is derived from an EMBL/GenBank/DDBJ whole genome shotgun (WGS) entry which is preliminary data.</text>
</comment>
<proteinExistence type="predicted"/>
<evidence type="ECO:0000256" key="5">
    <source>
        <dbReference type="ARBA" id="ARBA00022692"/>
    </source>
</evidence>
<keyword evidence="3" id="KW-0050">Antiport</keyword>
<feature type="transmembrane region" description="Helical" evidence="11">
    <location>
        <begin position="390"/>
        <end position="410"/>
    </location>
</feature>
<evidence type="ECO:0000256" key="6">
    <source>
        <dbReference type="ARBA" id="ARBA00022958"/>
    </source>
</evidence>
<dbReference type="InterPro" id="IPR038770">
    <property type="entry name" value="Na+/solute_symporter_sf"/>
</dbReference>
<dbReference type="InterPro" id="IPR036291">
    <property type="entry name" value="NAD(P)-bd_dom_sf"/>
</dbReference>
<dbReference type="InterPro" id="IPR003148">
    <property type="entry name" value="RCK_N"/>
</dbReference>
<dbReference type="PANTHER" id="PTHR46157:SF4">
    <property type="entry name" value="K(+) EFFLUX ANTIPORTER 3, CHLOROPLASTIC"/>
    <property type="match status" value="1"/>
</dbReference>
<evidence type="ECO:0000259" key="12">
    <source>
        <dbReference type="PROSITE" id="PS51201"/>
    </source>
</evidence>
<dbReference type="EMBL" id="NBIV01000012">
    <property type="protein sequence ID" value="PXF48672.1"/>
    <property type="molecule type" value="Genomic_DNA"/>
</dbReference>
<evidence type="ECO:0000256" key="11">
    <source>
        <dbReference type="SAM" id="Phobius"/>
    </source>
</evidence>
<evidence type="ECO:0000256" key="2">
    <source>
        <dbReference type="ARBA" id="ARBA00022448"/>
    </source>
</evidence>
<evidence type="ECO:0000256" key="9">
    <source>
        <dbReference type="ARBA" id="ARBA00023136"/>
    </source>
</evidence>
<evidence type="ECO:0000256" key="8">
    <source>
        <dbReference type="ARBA" id="ARBA00023065"/>
    </source>
</evidence>
<evidence type="ECO:0000256" key="1">
    <source>
        <dbReference type="ARBA" id="ARBA00004141"/>
    </source>
</evidence>
<dbReference type="Proteomes" id="UP000247409">
    <property type="component" value="Unassembled WGS sequence"/>
</dbReference>
<dbReference type="Pfam" id="PF02254">
    <property type="entry name" value="TrkA_N"/>
    <property type="match status" value="1"/>
</dbReference>
<dbReference type="GO" id="GO:1902600">
    <property type="term" value="P:proton transmembrane transport"/>
    <property type="evidence" value="ECO:0007669"/>
    <property type="project" value="InterPro"/>
</dbReference>
<evidence type="ECO:0000256" key="7">
    <source>
        <dbReference type="ARBA" id="ARBA00022989"/>
    </source>
</evidence>
<keyword evidence="8" id="KW-0406">Ion transport</keyword>
<keyword evidence="6" id="KW-0630">Potassium</keyword>
<dbReference type="GO" id="GO:0015297">
    <property type="term" value="F:antiporter activity"/>
    <property type="evidence" value="ECO:0007669"/>
    <property type="project" value="UniProtKB-KW"/>
</dbReference>
<dbReference type="SUPFAM" id="SSF51735">
    <property type="entry name" value="NAD(P)-binding Rossmann-fold domains"/>
    <property type="match status" value="1"/>
</dbReference>
<feature type="compositionally biased region" description="Polar residues" evidence="10">
    <location>
        <begin position="730"/>
        <end position="739"/>
    </location>
</feature>
<dbReference type="Gene3D" id="1.20.1530.20">
    <property type="match status" value="1"/>
</dbReference>
<feature type="transmembrane region" description="Helical" evidence="11">
    <location>
        <begin position="452"/>
        <end position="469"/>
    </location>
</feature>
<protein>
    <submittedName>
        <fullName evidence="13">K(+) efflux antiporter 3, chloroplastic</fullName>
    </submittedName>
</protein>
<keyword evidence="7 11" id="KW-1133">Transmembrane helix</keyword>
<dbReference type="Gene3D" id="3.40.50.720">
    <property type="entry name" value="NAD(P)-binding Rossmann-like Domain"/>
    <property type="match status" value="1"/>
</dbReference>
<keyword evidence="2" id="KW-0813">Transport</keyword>
<feature type="transmembrane region" description="Helical" evidence="11">
    <location>
        <begin position="171"/>
        <end position="193"/>
    </location>
</feature>
<reference evidence="13 14" key="1">
    <citation type="journal article" date="2018" name="Mol. Biol. Evol.">
        <title>Analysis of the draft genome of the red seaweed Gracilariopsis chorda provides insights into genome size evolution in Rhodophyta.</title>
        <authorList>
            <person name="Lee J."/>
            <person name="Yang E.C."/>
            <person name="Graf L."/>
            <person name="Yang J.H."/>
            <person name="Qiu H."/>
            <person name="Zel Zion U."/>
            <person name="Chan C.X."/>
            <person name="Stephens T.G."/>
            <person name="Weber A.P.M."/>
            <person name="Boo G.H."/>
            <person name="Boo S.M."/>
            <person name="Kim K.M."/>
            <person name="Shin Y."/>
            <person name="Jung M."/>
            <person name="Lee S.J."/>
            <person name="Yim H.S."/>
            <person name="Lee J.H."/>
            <person name="Bhattacharya D."/>
            <person name="Yoon H.S."/>
        </authorList>
    </citation>
    <scope>NUCLEOTIDE SEQUENCE [LARGE SCALE GENOMIC DNA]</scope>
    <source>
        <strain evidence="13 14">SKKU-2015</strain>
        <tissue evidence="13">Whole body</tissue>
    </source>
</reference>
<dbReference type="AlphaFoldDB" id="A0A2V3J3H6"/>
<dbReference type="Pfam" id="PF00999">
    <property type="entry name" value="Na_H_Exchanger"/>
    <property type="match status" value="1"/>
</dbReference>
<feature type="transmembrane region" description="Helical" evidence="11">
    <location>
        <begin position="230"/>
        <end position="253"/>
    </location>
</feature>
<evidence type="ECO:0000313" key="13">
    <source>
        <dbReference type="EMBL" id="PXF48672.1"/>
    </source>
</evidence>
<gene>
    <name evidence="13" type="ORF">BWQ96_01524</name>
</gene>
<feature type="transmembrane region" description="Helical" evidence="11">
    <location>
        <begin position="363"/>
        <end position="384"/>
    </location>
</feature>
<dbReference type="PROSITE" id="PS51201">
    <property type="entry name" value="RCK_N"/>
    <property type="match status" value="1"/>
</dbReference>
<sequence>MASAMEYRPSLSASTCLAFHASPLAVLRSRCLSSPAKRPRTCFYPFSYHSTFTPSFRRLHNGVGISAAKRASRVCPIAAIGLNSAVQGGVNEALELLAATAITIPIFRRLKLSPILGFLVAGVLLGPHGTRLIKDVEDISSLADFGVLFLLFEMGLELSIDRLQKLRKYTFGMGSFQVVVTSLILGLGAYAMGGTLAESAAVGSALSLSSSAFILQILAEKGERQSRAGVATFGILLFQDIAVVPLLVLVPFLGDTARFDFTHVGDTAVSAIREGTKHVISVLGTLNFIVLVGGAFLRRVFNIVADSRSSEAFTATVLLTVLGTAMLTEELGLSMTMGSFLAGVLLAESSFRSRIKIDLEPFRGLLLGLFFITTGMSLDVSLFINQPLQLGFLIGSLIFWKTAICTLIGLPFGLSLAESVRVGLLLGQGGEFAFVLFALANKLGFLPDDVDSFLVTTVVASMALTPLLYECGVWLGRQIDKVVGSTGGTVTTEATIQDVAEPDSNFVLICGFGPVGRVVGRMLSRKFIRWVAIDIDMKRVKAATNSNLPVVYGDSQRPAEFLEANGLSAPTAFVITQSQDELVMDTLEAIRSCFPDRPVYLRAKNVQQQKEYLRRGARAMYPESFETSLQLGQSVLQGFNTSKVDIRSIKAEVRGDSGLEDAFQEYEEWFDKNIRRPGDVQGQAEKDLTERGQPEKDLTERGQAESDQAEETKLNRRSEENGASHVVLAKQNSTSNSVKTPEEGNG</sequence>
<dbReference type="GO" id="GO:0016020">
    <property type="term" value="C:membrane"/>
    <property type="evidence" value="ECO:0007669"/>
    <property type="project" value="UniProtKB-SubCell"/>
</dbReference>
<evidence type="ECO:0000256" key="4">
    <source>
        <dbReference type="ARBA" id="ARBA00022538"/>
    </source>
</evidence>
<feature type="compositionally biased region" description="Basic and acidic residues" evidence="10">
    <location>
        <begin position="674"/>
        <end position="722"/>
    </location>
</feature>
<evidence type="ECO:0000256" key="3">
    <source>
        <dbReference type="ARBA" id="ARBA00022449"/>
    </source>
</evidence>
<feature type="transmembrane region" description="Helical" evidence="11">
    <location>
        <begin position="279"/>
        <end position="297"/>
    </location>
</feature>
<evidence type="ECO:0000313" key="14">
    <source>
        <dbReference type="Proteomes" id="UP000247409"/>
    </source>
</evidence>
<keyword evidence="14" id="KW-1185">Reference proteome</keyword>
<dbReference type="OrthoDB" id="4834at2759"/>
<comment type="subcellular location">
    <subcellularLocation>
        <location evidence="1">Membrane</location>
        <topology evidence="1">Multi-pass membrane protein</topology>
    </subcellularLocation>
</comment>
<feature type="region of interest" description="Disordered" evidence="10">
    <location>
        <begin position="674"/>
        <end position="746"/>
    </location>
</feature>
<accession>A0A2V3J3H6</accession>
<feature type="transmembrane region" description="Helical" evidence="11">
    <location>
        <begin position="422"/>
        <end position="440"/>
    </location>
</feature>
<dbReference type="PANTHER" id="PTHR46157">
    <property type="entry name" value="K(+) EFFLUX ANTIPORTER 3, CHLOROPLASTIC"/>
    <property type="match status" value="1"/>
</dbReference>
<feature type="domain" description="RCK N-terminal" evidence="12">
    <location>
        <begin position="504"/>
        <end position="629"/>
    </location>
</feature>
<keyword evidence="9 11" id="KW-0472">Membrane</keyword>
<dbReference type="GO" id="GO:0006813">
    <property type="term" value="P:potassium ion transport"/>
    <property type="evidence" value="ECO:0007669"/>
    <property type="project" value="UniProtKB-KW"/>
</dbReference>
<name>A0A2V3J3H6_9FLOR</name>
<feature type="transmembrane region" description="Helical" evidence="11">
    <location>
        <begin position="199"/>
        <end position="218"/>
    </location>
</feature>